<accession>A0ABY9YQC6</accession>
<evidence type="ECO:0000313" key="2">
    <source>
        <dbReference type="Proteomes" id="UP001302072"/>
    </source>
</evidence>
<dbReference type="RefSeq" id="WP_311192000.1">
    <property type="nucleotide sequence ID" value="NZ_CP115541.1"/>
</dbReference>
<sequence length="75" mass="8087">MPANSSRKTVRGLINGHTFVVTVIEIGDGLFDYSLRVDGHAVSIPKARMITSKGDGFQLGVTAAERHIEGLPRKP</sequence>
<protein>
    <submittedName>
        <fullName evidence="1">Uncharacterized protein</fullName>
    </submittedName>
</protein>
<proteinExistence type="predicted"/>
<reference evidence="1 2" key="1">
    <citation type="submission" date="2022-12" db="EMBL/GenBank/DDBJ databases">
        <title>Two new species, Stenotrophomonas aracearum and Stenotrophomonas oahuensis, isolated from Anthurium (Araceae family) in Hawaii.</title>
        <authorList>
            <person name="Chunag S.C."/>
            <person name="Dobhal S."/>
            <person name="Alvarez A."/>
            <person name="Arif M."/>
        </authorList>
    </citation>
    <scope>NUCLEOTIDE SEQUENCE [LARGE SCALE GENOMIC DNA]</scope>
    <source>
        <strain evidence="1 2">A5586</strain>
    </source>
</reference>
<keyword evidence="2" id="KW-1185">Reference proteome</keyword>
<dbReference type="Proteomes" id="UP001302072">
    <property type="component" value="Chromosome"/>
</dbReference>
<dbReference type="EMBL" id="CP115541">
    <property type="protein sequence ID" value="WNH52816.1"/>
    <property type="molecule type" value="Genomic_DNA"/>
</dbReference>
<evidence type="ECO:0000313" key="1">
    <source>
        <dbReference type="EMBL" id="WNH52816.1"/>
    </source>
</evidence>
<organism evidence="1 2">
    <name type="scientific">Stenotrophomonas oahuensis</name>
    <dbReference type="NCBI Taxonomy" id="3003271"/>
    <lineage>
        <taxon>Bacteria</taxon>
        <taxon>Pseudomonadati</taxon>
        <taxon>Pseudomonadota</taxon>
        <taxon>Gammaproteobacteria</taxon>
        <taxon>Lysobacterales</taxon>
        <taxon>Lysobacteraceae</taxon>
        <taxon>Stenotrophomonas</taxon>
    </lineage>
</organism>
<name>A0ABY9YQC6_9GAMM</name>
<gene>
    <name evidence="1" type="ORF">PDM29_00665</name>
</gene>